<keyword evidence="1" id="KW-0732">Signal</keyword>
<evidence type="ECO:0000313" key="2">
    <source>
        <dbReference type="EMBL" id="JAW16049.1"/>
    </source>
</evidence>
<organism evidence="2">
    <name type="scientific">Panstrongylus lignarius</name>
    <dbReference type="NCBI Taxonomy" id="156445"/>
    <lineage>
        <taxon>Eukaryota</taxon>
        <taxon>Metazoa</taxon>
        <taxon>Ecdysozoa</taxon>
        <taxon>Arthropoda</taxon>
        <taxon>Hexapoda</taxon>
        <taxon>Insecta</taxon>
        <taxon>Pterygota</taxon>
        <taxon>Neoptera</taxon>
        <taxon>Paraneoptera</taxon>
        <taxon>Hemiptera</taxon>
        <taxon>Heteroptera</taxon>
        <taxon>Panheteroptera</taxon>
        <taxon>Cimicomorpha</taxon>
        <taxon>Reduviidae</taxon>
        <taxon>Triatominae</taxon>
        <taxon>Panstrongylus</taxon>
    </lineage>
</organism>
<dbReference type="Gene3D" id="3.40.30.10">
    <property type="entry name" value="Glutaredoxin"/>
    <property type="match status" value="1"/>
</dbReference>
<accession>A0A224Y6B3</accession>
<dbReference type="AlphaFoldDB" id="A0A224Y6B3"/>
<dbReference type="EMBL" id="GFTR01000377">
    <property type="protein sequence ID" value="JAW16049.1"/>
    <property type="molecule type" value="Transcribed_RNA"/>
</dbReference>
<protein>
    <submittedName>
        <fullName evidence="2">Putative glutathione</fullName>
    </submittedName>
</protein>
<feature type="signal peptide" evidence="1">
    <location>
        <begin position="1"/>
        <end position="21"/>
    </location>
</feature>
<dbReference type="SUPFAM" id="SSF52833">
    <property type="entry name" value="Thioredoxin-like"/>
    <property type="match status" value="1"/>
</dbReference>
<reference evidence="2" key="1">
    <citation type="journal article" date="2018" name="PLoS Negl. Trop. Dis.">
        <title>An insight into the salivary gland and fat body transcriptome of Panstrongylus lignarius (Hemiptera: Heteroptera), the main vector of Chagas disease in Peru.</title>
        <authorList>
            <person name="Nevoa J.C."/>
            <person name="Mendes M.T."/>
            <person name="da Silva M.V."/>
            <person name="Soares S.C."/>
            <person name="Oliveira C.J.F."/>
            <person name="Ribeiro J.M.C."/>
        </authorList>
    </citation>
    <scope>NUCLEOTIDE SEQUENCE</scope>
</reference>
<dbReference type="InterPro" id="IPR036249">
    <property type="entry name" value="Thioredoxin-like_sf"/>
</dbReference>
<feature type="chain" id="PRO_5013053232" evidence="1">
    <location>
        <begin position="22"/>
        <end position="72"/>
    </location>
</feature>
<proteinExistence type="predicted"/>
<name>A0A224Y6B3_9HEMI</name>
<sequence length="72" mass="8153">MQTKALLSLALFFFSYYAVDGAVQRIPRRRCLRNGYNDTIYDYKINNLSGDSVINLADFAGKPLLIVNVATY</sequence>
<evidence type="ECO:0000256" key="1">
    <source>
        <dbReference type="SAM" id="SignalP"/>
    </source>
</evidence>